<dbReference type="PRINTS" id="PR00032">
    <property type="entry name" value="HTHARAC"/>
</dbReference>
<dbReference type="SUPFAM" id="SSF46689">
    <property type="entry name" value="Homeodomain-like"/>
    <property type="match status" value="2"/>
</dbReference>
<dbReference type="Proteomes" id="UP000426246">
    <property type="component" value="Chromosome"/>
</dbReference>
<comment type="subcellular location">
    <subcellularLocation>
        <location evidence="1">Cytoplasm</location>
    </subcellularLocation>
</comment>
<evidence type="ECO:0000256" key="1">
    <source>
        <dbReference type="ARBA" id="ARBA00004496"/>
    </source>
</evidence>
<evidence type="ECO:0000256" key="3">
    <source>
        <dbReference type="ARBA" id="ARBA00022553"/>
    </source>
</evidence>
<dbReference type="Gene3D" id="3.40.50.2300">
    <property type="match status" value="1"/>
</dbReference>
<dbReference type="InterPro" id="IPR011006">
    <property type="entry name" value="CheY-like_superfamily"/>
</dbReference>
<evidence type="ECO:0000259" key="10">
    <source>
        <dbReference type="PROSITE" id="PS50110"/>
    </source>
</evidence>
<evidence type="ECO:0000313" key="12">
    <source>
        <dbReference type="Proteomes" id="UP000426246"/>
    </source>
</evidence>
<accession>A0A6B8RTP5</accession>
<dbReference type="SUPFAM" id="SSF52172">
    <property type="entry name" value="CheY-like"/>
    <property type="match status" value="1"/>
</dbReference>
<name>A0A6B8RTP5_9BACL</name>
<evidence type="ECO:0000256" key="7">
    <source>
        <dbReference type="ARBA" id="ARBA00023163"/>
    </source>
</evidence>
<keyword evidence="12" id="KW-1185">Reference proteome</keyword>
<dbReference type="SMART" id="SM00448">
    <property type="entry name" value="REC"/>
    <property type="match status" value="1"/>
</dbReference>
<dbReference type="Pfam" id="PF00072">
    <property type="entry name" value="Response_reg"/>
    <property type="match status" value="1"/>
</dbReference>
<dbReference type="GO" id="GO:0003700">
    <property type="term" value="F:DNA-binding transcription factor activity"/>
    <property type="evidence" value="ECO:0007669"/>
    <property type="project" value="InterPro"/>
</dbReference>
<sequence>MMTFLFNIQHFSYNRFKRIDWRSFAMYKVLIAEDEMLVRLGLKHSVAWDQYGMQVVADAENGQEAWEHYENLQPDILITDLKMPLLHGMDLIVRIREQDKKLKIIILSCLDEFDMVRKALSHGVSDYILKLTMTEAEIGKVLSKIKHELDEQAGSRSSFPALKREDLVERIVKDYLFRNLYKNEEFTDILKKFNIQTDSPLLLCMMDLDQYDLLQTRFQDERGQLIRMSLLNVLEEVIAGRGLAIHDEGQRYLLIFNFPQQDGKESIMRSLDELLEEIRKVFQSYFNVTVTVAVSSIHEGYSGMRSQYNECEMLMKRKFLRDSAALLLLEENADFEKGQHHLQVEIEAIRKEAEAIGQLLPQELNKLINTILDESFTSINPIKRLFIQWMHFSLLLLGLTPDGWPRFVNEYSDQIEHCMTFKEILRVFREYLHSLLQYQQNRKQMSYEVVAVISYIEANYHRELSLSEAAEAVMLSPNYLTSLFKKETELNFLEYLINFRVEKAKELLLGTYLKSYEISEKVGFEDHSHFSRTFKKWTGLSPRDFRRRWVNDWVEEVGSDANEKA</sequence>
<keyword evidence="2" id="KW-0963">Cytoplasm</keyword>
<dbReference type="InterPro" id="IPR020449">
    <property type="entry name" value="Tscrpt_reg_AraC-type_HTH"/>
</dbReference>
<dbReference type="PROSITE" id="PS01124">
    <property type="entry name" value="HTH_ARAC_FAMILY_2"/>
    <property type="match status" value="1"/>
</dbReference>
<evidence type="ECO:0000256" key="4">
    <source>
        <dbReference type="ARBA" id="ARBA00023012"/>
    </source>
</evidence>
<dbReference type="CDD" id="cd17536">
    <property type="entry name" value="REC_YesN-like"/>
    <property type="match status" value="1"/>
</dbReference>
<gene>
    <name evidence="11" type="ORF">EHS13_32010</name>
</gene>
<dbReference type="AlphaFoldDB" id="A0A6B8RTP5"/>
<dbReference type="EMBL" id="CP034235">
    <property type="protein sequence ID" value="QGQ99174.1"/>
    <property type="molecule type" value="Genomic_DNA"/>
</dbReference>
<dbReference type="InterPro" id="IPR041522">
    <property type="entry name" value="CdaR_GGDEF"/>
</dbReference>
<feature type="modified residue" description="4-aspartylphosphate" evidence="8">
    <location>
        <position position="80"/>
    </location>
</feature>
<keyword evidence="5" id="KW-0805">Transcription regulation</keyword>
<reference evidence="12" key="1">
    <citation type="submission" date="2018-11" db="EMBL/GenBank/DDBJ databases">
        <title>Complete genome sequence of Paenibacillus sp. ML311-T8.</title>
        <authorList>
            <person name="Nam Y.-D."/>
            <person name="Kang J."/>
            <person name="Chung W.-H."/>
            <person name="Park Y.S."/>
        </authorList>
    </citation>
    <scope>NUCLEOTIDE SEQUENCE [LARGE SCALE GENOMIC DNA]</scope>
    <source>
        <strain evidence="12">ML311-T8</strain>
    </source>
</reference>
<dbReference type="SMART" id="SM00342">
    <property type="entry name" value="HTH_ARAC"/>
    <property type="match status" value="1"/>
</dbReference>
<dbReference type="PANTHER" id="PTHR42713:SF3">
    <property type="entry name" value="TRANSCRIPTIONAL REGULATORY PROTEIN HPTR"/>
    <property type="match status" value="1"/>
</dbReference>
<dbReference type="PROSITE" id="PS50110">
    <property type="entry name" value="RESPONSE_REGULATORY"/>
    <property type="match status" value="1"/>
</dbReference>
<evidence type="ECO:0000313" key="11">
    <source>
        <dbReference type="EMBL" id="QGQ99174.1"/>
    </source>
</evidence>
<dbReference type="InterPro" id="IPR043128">
    <property type="entry name" value="Rev_trsase/Diguanyl_cyclase"/>
</dbReference>
<dbReference type="GO" id="GO:0000160">
    <property type="term" value="P:phosphorelay signal transduction system"/>
    <property type="evidence" value="ECO:0007669"/>
    <property type="project" value="UniProtKB-KW"/>
</dbReference>
<dbReference type="InterPro" id="IPR018060">
    <property type="entry name" value="HTH_AraC"/>
</dbReference>
<dbReference type="PANTHER" id="PTHR42713">
    <property type="entry name" value="HISTIDINE KINASE-RELATED"/>
    <property type="match status" value="1"/>
</dbReference>
<keyword evidence="3 8" id="KW-0597">Phosphoprotein</keyword>
<keyword evidence="7" id="KW-0804">Transcription</keyword>
<dbReference type="InterPro" id="IPR009057">
    <property type="entry name" value="Homeodomain-like_sf"/>
</dbReference>
<dbReference type="InterPro" id="IPR051552">
    <property type="entry name" value="HptR"/>
</dbReference>
<feature type="domain" description="HTH araC/xylS-type" evidence="9">
    <location>
        <begin position="450"/>
        <end position="548"/>
    </location>
</feature>
<evidence type="ECO:0000256" key="6">
    <source>
        <dbReference type="ARBA" id="ARBA00023125"/>
    </source>
</evidence>
<organism evidence="11 12">
    <name type="scientific">Paenibacillus psychroresistens</name>
    <dbReference type="NCBI Taxonomy" id="1778678"/>
    <lineage>
        <taxon>Bacteria</taxon>
        <taxon>Bacillati</taxon>
        <taxon>Bacillota</taxon>
        <taxon>Bacilli</taxon>
        <taxon>Bacillales</taxon>
        <taxon>Paenibacillaceae</taxon>
        <taxon>Paenibacillus</taxon>
    </lineage>
</organism>
<dbReference type="Gene3D" id="1.10.10.60">
    <property type="entry name" value="Homeodomain-like"/>
    <property type="match status" value="2"/>
</dbReference>
<keyword evidence="4" id="KW-0902">Two-component regulatory system</keyword>
<dbReference type="KEGG" id="ppsc:EHS13_32010"/>
<dbReference type="InterPro" id="IPR001789">
    <property type="entry name" value="Sig_transdc_resp-reg_receiver"/>
</dbReference>
<keyword evidence="6" id="KW-0238">DNA-binding</keyword>
<evidence type="ECO:0000256" key="2">
    <source>
        <dbReference type="ARBA" id="ARBA00022490"/>
    </source>
</evidence>
<dbReference type="GO" id="GO:0005737">
    <property type="term" value="C:cytoplasm"/>
    <property type="evidence" value="ECO:0007669"/>
    <property type="project" value="UniProtKB-SubCell"/>
</dbReference>
<dbReference type="InterPro" id="IPR029787">
    <property type="entry name" value="Nucleotide_cyclase"/>
</dbReference>
<evidence type="ECO:0000259" key="9">
    <source>
        <dbReference type="PROSITE" id="PS01124"/>
    </source>
</evidence>
<evidence type="ECO:0000256" key="8">
    <source>
        <dbReference type="PROSITE-ProRule" id="PRU00169"/>
    </source>
</evidence>
<dbReference type="Pfam" id="PF12833">
    <property type="entry name" value="HTH_18"/>
    <property type="match status" value="1"/>
</dbReference>
<dbReference type="SUPFAM" id="SSF55073">
    <property type="entry name" value="Nucleotide cyclase"/>
    <property type="match status" value="1"/>
</dbReference>
<dbReference type="GO" id="GO:0043565">
    <property type="term" value="F:sequence-specific DNA binding"/>
    <property type="evidence" value="ECO:0007669"/>
    <property type="project" value="InterPro"/>
</dbReference>
<dbReference type="Gene3D" id="3.30.70.270">
    <property type="match status" value="1"/>
</dbReference>
<dbReference type="Pfam" id="PF17853">
    <property type="entry name" value="GGDEF_2"/>
    <property type="match status" value="1"/>
</dbReference>
<proteinExistence type="predicted"/>
<evidence type="ECO:0000256" key="5">
    <source>
        <dbReference type="ARBA" id="ARBA00023015"/>
    </source>
</evidence>
<protein>
    <submittedName>
        <fullName evidence="11">Response regulator</fullName>
    </submittedName>
</protein>
<feature type="domain" description="Response regulatory" evidence="10">
    <location>
        <begin position="28"/>
        <end position="145"/>
    </location>
</feature>